<feature type="region of interest" description="Disordered" evidence="1">
    <location>
        <begin position="1"/>
        <end position="21"/>
    </location>
</feature>
<name>A0A3D9V415_THECX</name>
<sequence>MTSSGPHQGEERFHTTTAPNSVTPSQIGTALFLAVTSVVVLVNAVWLPFASDRGERALFVIVGGFWAVVSALFLRWLRRVERYELTVDADGISVTGGRTSRSWRWDEVRALAVVSGGHSRMLTIEDDRAHTADHLAPRSAGLFRALTRLSPLAVNVPLENLTADEHEILDAIRRFSQGRFPGPERRGLRLPGRALPPLDGKEAG</sequence>
<reference evidence="3 4" key="1">
    <citation type="submission" date="2018-08" db="EMBL/GenBank/DDBJ databases">
        <title>Sequencing the genomes of 1000 actinobacteria strains.</title>
        <authorList>
            <person name="Klenk H.-P."/>
        </authorList>
    </citation>
    <scope>NUCLEOTIDE SEQUENCE [LARGE SCALE GENOMIC DNA]</scope>
    <source>
        <strain evidence="3 4">DSM 22891</strain>
    </source>
</reference>
<dbReference type="AlphaFoldDB" id="A0A3D9V415"/>
<keyword evidence="2" id="KW-0472">Membrane</keyword>
<evidence type="ECO:0000313" key="3">
    <source>
        <dbReference type="EMBL" id="REF36219.1"/>
    </source>
</evidence>
<dbReference type="OrthoDB" id="3635065at2"/>
<keyword evidence="4" id="KW-1185">Reference proteome</keyword>
<feature type="compositionally biased region" description="Low complexity" evidence="1">
    <location>
        <begin position="189"/>
        <end position="198"/>
    </location>
</feature>
<gene>
    <name evidence="3" type="ORF">DFJ64_1620</name>
</gene>
<dbReference type="Proteomes" id="UP000256485">
    <property type="component" value="Unassembled WGS sequence"/>
</dbReference>
<accession>A0A3D9V415</accession>
<keyword evidence="2" id="KW-0812">Transmembrane</keyword>
<organism evidence="3 4">
    <name type="scientific">Thermasporomyces composti</name>
    <dbReference type="NCBI Taxonomy" id="696763"/>
    <lineage>
        <taxon>Bacteria</taxon>
        <taxon>Bacillati</taxon>
        <taxon>Actinomycetota</taxon>
        <taxon>Actinomycetes</taxon>
        <taxon>Propionibacteriales</taxon>
        <taxon>Nocardioidaceae</taxon>
        <taxon>Thermasporomyces</taxon>
    </lineage>
</organism>
<evidence type="ECO:0000313" key="4">
    <source>
        <dbReference type="Proteomes" id="UP000256485"/>
    </source>
</evidence>
<dbReference type="EMBL" id="QTUC01000001">
    <property type="protein sequence ID" value="REF36219.1"/>
    <property type="molecule type" value="Genomic_DNA"/>
</dbReference>
<evidence type="ECO:0008006" key="5">
    <source>
        <dbReference type="Google" id="ProtNLM"/>
    </source>
</evidence>
<comment type="caution">
    <text evidence="3">The sequence shown here is derived from an EMBL/GenBank/DDBJ whole genome shotgun (WGS) entry which is preliminary data.</text>
</comment>
<protein>
    <recommendedName>
        <fullName evidence="5">PH (Pleckstrin Homology) domain-containing protein</fullName>
    </recommendedName>
</protein>
<evidence type="ECO:0000256" key="1">
    <source>
        <dbReference type="SAM" id="MobiDB-lite"/>
    </source>
</evidence>
<keyword evidence="2" id="KW-1133">Transmembrane helix</keyword>
<feature type="region of interest" description="Disordered" evidence="1">
    <location>
        <begin position="180"/>
        <end position="204"/>
    </location>
</feature>
<dbReference type="RefSeq" id="WP_147304638.1">
    <property type="nucleotide sequence ID" value="NZ_QTUC01000001.1"/>
</dbReference>
<feature type="transmembrane region" description="Helical" evidence="2">
    <location>
        <begin position="57"/>
        <end position="77"/>
    </location>
</feature>
<feature type="transmembrane region" description="Helical" evidence="2">
    <location>
        <begin position="30"/>
        <end position="51"/>
    </location>
</feature>
<proteinExistence type="predicted"/>
<evidence type="ECO:0000256" key="2">
    <source>
        <dbReference type="SAM" id="Phobius"/>
    </source>
</evidence>